<dbReference type="GO" id="GO:0015074">
    <property type="term" value="P:DNA integration"/>
    <property type="evidence" value="ECO:0007669"/>
    <property type="project" value="UniProtKB-KW"/>
</dbReference>
<evidence type="ECO:0000256" key="2">
    <source>
        <dbReference type="ARBA" id="ARBA00022908"/>
    </source>
</evidence>
<feature type="domain" description="Core-binding (CB)" evidence="7">
    <location>
        <begin position="57"/>
        <end position="141"/>
    </location>
</feature>
<dbReference type="InterPro" id="IPR050090">
    <property type="entry name" value="Tyrosine_recombinase_XerCD"/>
</dbReference>
<evidence type="ECO:0000259" key="7">
    <source>
        <dbReference type="PROSITE" id="PS51900"/>
    </source>
</evidence>
<sequence>MSIRLRNGVWHVDFRAPGGQRVRHSAGTSDKKQAQEYHDRLKAQLWRQSKLGEQPERTYDEAAIRFLAACEGQSDYDSKARYIEYWRQHLGRLSISQITADDVLGNLPTHRTYKHKGPTPLKPATKNRYLATIRTMLNMCATWGWIIKAPHLPAMKEPKRRIRWITSVEAQGLIAAIPQQWLSNACVLGFATGMREDELYSLEWPQVNMRNRSAWVEGDQAKSGRARAIPLNADAMAVLKQLGPKDKGFVLTRNGKRINGGDDRMFAKACADAGIKNFRFHDIRHTWASWHAQAGTPLLVLQKLGGWETLEMVMKYAHLAPSHLADHAGAVTFWSHEAETKKENGIQDCALNAVAA</sequence>
<dbReference type="RefSeq" id="WP_368640424.1">
    <property type="nucleotide sequence ID" value="NZ_CP158254.1"/>
</dbReference>
<evidence type="ECO:0000259" key="6">
    <source>
        <dbReference type="PROSITE" id="PS51898"/>
    </source>
</evidence>
<gene>
    <name evidence="8" type="ORF">ABRZ04_04215</name>
</gene>
<feature type="domain" description="Tyr recombinase" evidence="6">
    <location>
        <begin position="160"/>
        <end position="329"/>
    </location>
</feature>
<protein>
    <submittedName>
        <fullName evidence="8">Site-specific integrase</fullName>
    </submittedName>
</protein>
<dbReference type="Gene3D" id="1.10.443.10">
    <property type="entry name" value="Intergrase catalytic core"/>
    <property type="match status" value="1"/>
</dbReference>
<evidence type="ECO:0000256" key="5">
    <source>
        <dbReference type="PROSITE-ProRule" id="PRU01248"/>
    </source>
</evidence>
<evidence type="ECO:0000256" key="1">
    <source>
        <dbReference type="ARBA" id="ARBA00008857"/>
    </source>
</evidence>
<reference evidence="8" key="1">
    <citation type="submission" date="2024-05" db="EMBL/GenBank/DDBJ databases">
        <authorList>
            <person name="Luo Y.-C."/>
            <person name="Nicholds J."/>
            <person name="Mortimer T."/>
            <person name="Maboni G."/>
        </authorList>
    </citation>
    <scope>NUCLEOTIDE SEQUENCE</scope>
    <source>
        <strain evidence="8">151836</strain>
    </source>
</reference>
<dbReference type="InterPro" id="IPR013762">
    <property type="entry name" value="Integrase-like_cat_sf"/>
</dbReference>
<proteinExistence type="inferred from homology"/>
<name>A0AB39D190_9BURK</name>
<dbReference type="PROSITE" id="PS51900">
    <property type="entry name" value="CB"/>
    <property type="match status" value="1"/>
</dbReference>
<keyword evidence="4" id="KW-0233">DNA recombination</keyword>
<dbReference type="Gene3D" id="1.10.150.130">
    <property type="match status" value="1"/>
</dbReference>
<evidence type="ECO:0000256" key="4">
    <source>
        <dbReference type="ARBA" id="ARBA00023172"/>
    </source>
</evidence>
<organism evidence="8">
    <name type="scientific">Castellaniella ginsengisoli</name>
    <dbReference type="NCBI Taxonomy" id="546114"/>
    <lineage>
        <taxon>Bacteria</taxon>
        <taxon>Pseudomonadati</taxon>
        <taxon>Pseudomonadota</taxon>
        <taxon>Betaproteobacteria</taxon>
        <taxon>Burkholderiales</taxon>
        <taxon>Alcaligenaceae</taxon>
        <taxon>Castellaniella</taxon>
    </lineage>
</organism>
<dbReference type="PANTHER" id="PTHR30349:SF64">
    <property type="entry name" value="PROPHAGE INTEGRASE INTD-RELATED"/>
    <property type="match status" value="1"/>
</dbReference>
<keyword evidence="2" id="KW-0229">DNA integration</keyword>
<accession>A0AB39D190</accession>
<evidence type="ECO:0000313" key="8">
    <source>
        <dbReference type="EMBL" id="XDJ48272.1"/>
    </source>
</evidence>
<dbReference type="InterPro" id="IPR044068">
    <property type="entry name" value="CB"/>
</dbReference>
<dbReference type="AlphaFoldDB" id="A0AB39D190"/>
<dbReference type="InterPro" id="IPR011010">
    <property type="entry name" value="DNA_brk_join_enz"/>
</dbReference>
<dbReference type="GO" id="GO:0006310">
    <property type="term" value="P:DNA recombination"/>
    <property type="evidence" value="ECO:0007669"/>
    <property type="project" value="UniProtKB-KW"/>
</dbReference>
<dbReference type="EMBL" id="CP158254">
    <property type="protein sequence ID" value="XDJ48272.1"/>
    <property type="molecule type" value="Genomic_DNA"/>
</dbReference>
<dbReference type="InterPro" id="IPR002104">
    <property type="entry name" value="Integrase_catalytic"/>
</dbReference>
<dbReference type="SUPFAM" id="SSF56349">
    <property type="entry name" value="DNA breaking-rejoining enzymes"/>
    <property type="match status" value="1"/>
</dbReference>
<dbReference type="Pfam" id="PF00589">
    <property type="entry name" value="Phage_integrase"/>
    <property type="match status" value="1"/>
</dbReference>
<dbReference type="InterPro" id="IPR010998">
    <property type="entry name" value="Integrase_recombinase_N"/>
</dbReference>
<dbReference type="PROSITE" id="PS51898">
    <property type="entry name" value="TYR_RECOMBINASE"/>
    <property type="match status" value="1"/>
</dbReference>
<dbReference type="GO" id="GO:0003677">
    <property type="term" value="F:DNA binding"/>
    <property type="evidence" value="ECO:0007669"/>
    <property type="project" value="UniProtKB-UniRule"/>
</dbReference>
<dbReference type="PANTHER" id="PTHR30349">
    <property type="entry name" value="PHAGE INTEGRASE-RELATED"/>
    <property type="match status" value="1"/>
</dbReference>
<evidence type="ECO:0000256" key="3">
    <source>
        <dbReference type="ARBA" id="ARBA00023125"/>
    </source>
</evidence>
<dbReference type="CDD" id="cd00796">
    <property type="entry name" value="INT_Rci_Hp1_C"/>
    <property type="match status" value="1"/>
</dbReference>
<keyword evidence="3 5" id="KW-0238">DNA-binding</keyword>
<comment type="similarity">
    <text evidence="1">Belongs to the 'phage' integrase family.</text>
</comment>